<evidence type="ECO:0000256" key="1">
    <source>
        <dbReference type="ARBA" id="ARBA00004651"/>
    </source>
</evidence>
<proteinExistence type="inferred from homology"/>
<feature type="transmembrane region" description="Helical" evidence="15">
    <location>
        <begin position="437"/>
        <end position="459"/>
    </location>
</feature>
<dbReference type="GO" id="GO:0016887">
    <property type="term" value="F:ATP hydrolysis activity"/>
    <property type="evidence" value="ECO:0007669"/>
    <property type="project" value="InterPro"/>
</dbReference>
<dbReference type="Pfam" id="PF00702">
    <property type="entry name" value="Hydrolase"/>
    <property type="match status" value="1"/>
</dbReference>
<dbReference type="NCBIfam" id="TIGR01494">
    <property type="entry name" value="ATPase_P-type"/>
    <property type="match status" value="1"/>
</dbReference>
<dbReference type="SUPFAM" id="SSF81653">
    <property type="entry name" value="Calcium ATPase, transduction domain A"/>
    <property type="match status" value="1"/>
</dbReference>
<dbReference type="GO" id="GO:0043682">
    <property type="term" value="F:P-type divalent copper transporter activity"/>
    <property type="evidence" value="ECO:0007669"/>
    <property type="project" value="TreeGrafter"/>
</dbReference>
<dbReference type="NCBIfam" id="TIGR01511">
    <property type="entry name" value="ATPase-IB1_Cu"/>
    <property type="match status" value="1"/>
</dbReference>
<gene>
    <name evidence="17" type="ORF">BJI67_14685</name>
</gene>
<keyword evidence="14 15" id="KW-0472">Membrane</keyword>
<keyword evidence="10" id="KW-0460">Magnesium</keyword>
<feature type="transmembrane region" description="Helical" evidence="15">
    <location>
        <begin position="465"/>
        <end position="488"/>
    </location>
</feature>
<keyword evidence="4 15" id="KW-1003">Cell membrane</keyword>
<evidence type="ECO:0000256" key="12">
    <source>
        <dbReference type="ARBA" id="ARBA00022989"/>
    </source>
</evidence>
<dbReference type="InterPro" id="IPR027256">
    <property type="entry name" value="P-typ_ATPase_IB"/>
</dbReference>
<keyword evidence="5" id="KW-0597">Phosphoprotein</keyword>
<dbReference type="EMBL" id="CP017448">
    <property type="protein sequence ID" value="AOV18664.1"/>
    <property type="molecule type" value="Genomic_DNA"/>
</dbReference>
<dbReference type="SUPFAM" id="SSF55008">
    <property type="entry name" value="HMA, heavy metal-associated domain"/>
    <property type="match status" value="1"/>
</dbReference>
<keyword evidence="3" id="KW-0813">Transport</keyword>
<dbReference type="InterPro" id="IPR023299">
    <property type="entry name" value="ATPase_P-typ_cyto_dom_N"/>
</dbReference>
<evidence type="ECO:0000256" key="15">
    <source>
        <dbReference type="RuleBase" id="RU362081"/>
    </source>
</evidence>
<dbReference type="InterPro" id="IPR001757">
    <property type="entry name" value="P_typ_ATPase"/>
</dbReference>
<keyword evidence="13" id="KW-0406">Ion transport</keyword>
<dbReference type="Proteomes" id="UP000095342">
    <property type="component" value="Chromosome"/>
</dbReference>
<evidence type="ECO:0000313" key="18">
    <source>
        <dbReference type="Proteomes" id="UP000095342"/>
    </source>
</evidence>
<evidence type="ECO:0000259" key="16">
    <source>
        <dbReference type="PROSITE" id="PS50846"/>
    </source>
</evidence>
<evidence type="ECO:0000256" key="9">
    <source>
        <dbReference type="ARBA" id="ARBA00022840"/>
    </source>
</evidence>
<evidence type="ECO:0000256" key="10">
    <source>
        <dbReference type="ARBA" id="ARBA00022842"/>
    </source>
</evidence>
<dbReference type="GO" id="GO:0055070">
    <property type="term" value="P:copper ion homeostasis"/>
    <property type="evidence" value="ECO:0007669"/>
    <property type="project" value="TreeGrafter"/>
</dbReference>
<dbReference type="KEGG" id="aaeo:BJI67_14685"/>
<accession>A0A1D8KCH2</accession>
<sequence length="828" mass="88661">MAYRDSATPAATDGTAVCYHCGLPVPAGTNHAVRVLGESRPMCCAGCAAVASAIVEGGLEDYYRYRTARPAGRAELVPAELEELALYDREAVQRSFVHRAGEEREASLVIEGIVCAACAWLSERHVRELPGVREFIVNYTTHRARLRWDAQQIKLSEILAAIEAIGYRAYPFDPERQERVQRNERAQMLKRIAVAGAGMMQVMMVAVGLYAGDHGGMGADTRSLLRWVSFAFATPVVLYAARPFFGAAGRDLRRRTLGMDVPVALAVAGAYAASVWATLSGTGEVYFDSITMFVFFLLVGRFLEMLARHRTGEQVEALVHQRPTVARRVEAAGECVVAALELVPGDRVRVRPGETIPADGVIEDGGSSVDESLLTGEPLPRRRGRGQRVVGGSINVESPLTVRVDAVGEDSVLASVIRLLDRAQAEKPRAAATADRVASWFVGGVLLTALAVYAFWYWYDPSRAFWVTLAVLVVTCPCALSLATPAAITAATGALGRLGLLATRGHALETLAQTRDMVFDKTGTLTYGRPELVSVSPAPGLDAEQCLRWAAALERESGHPVAQAFVACVETPPPADELHAEPGSGIAGRVDGRRLRIGRPAWVVPAGRPAVPGDVELRSEEDTVVWLGDESVVLAEFRLRDRLRPDVATAIDELRALGMRLRILSGDAPAAVAATGRAAGIEDAVGGLSPQGKLEAVRQLQHEGRVVSMVGDGVNDAPVLAGADVSVAMSGGTSLAQASADVVLLSDRLARLPQAIRVARRCRRIVRQNLAWAVAYNLIAVPLAATGWLTPWMAAIGMSASSLIVVMNALRLRDLPARDERDGGGDLR</sequence>
<evidence type="ECO:0000256" key="2">
    <source>
        <dbReference type="ARBA" id="ARBA00006024"/>
    </source>
</evidence>
<keyword evidence="11" id="KW-1278">Translocase</keyword>
<dbReference type="PRINTS" id="PR00943">
    <property type="entry name" value="CUATPASE"/>
</dbReference>
<evidence type="ECO:0000313" key="17">
    <source>
        <dbReference type="EMBL" id="AOV18664.1"/>
    </source>
</evidence>
<dbReference type="InterPro" id="IPR023298">
    <property type="entry name" value="ATPase_P-typ_TM_dom_sf"/>
</dbReference>
<evidence type="ECO:0000256" key="3">
    <source>
        <dbReference type="ARBA" id="ARBA00022448"/>
    </source>
</evidence>
<dbReference type="NCBIfam" id="TIGR01512">
    <property type="entry name" value="ATPase-IB2_Cd"/>
    <property type="match status" value="1"/>
</dbReference>
<keyword evidence="9 15" id="KW-0067">ATP-binding</keyword>
<dbReference type="InterPro" id="IPR008250">
    <property type="entry name" value="ATPase_P-typ_transduc_dom_A_sf"/>
</dbReference>
<dbReference type="PROSITE" id="PS50846">
    <property type="entry name" value="HMA_2"/>
    <property type="match status" value="1"/>
</dbReference>
<dbReference type="InterPro" id="IPR006121">
    <property type="entry name" value="HMA_dom"/>
</dbReference>
<evidence type="ECO:0000256" key="5">
    <source>
        <dbReference type="ARBA" id="ARBA00022553"/>
    </source>
</evidence>
<feature type="transmembrane region" description="Helical" evidence="15">
    <location>
        <begin position="192"/>
        <end position="212"/>
    </location>
</feature>
<evidence type="ECO:0000256" key="11">
    <source>
        <dbReference type="ARBA" id="ARBA00022967"/>
    </source>
</evidence>
<dbReference type="InterPro" id="IPR036412">
    <property type="entry name" value="HAD-like_sf"/>
</dbReference>
<dbReference type="PANTHER" id="PTHR43520:SF5">
    <property type="entry name" value="CATION-TRANSPORTING P-TYPE ATPASE-RELATED"/>
    <property type="match status" value="1"/>
</dbReference>
<evidence type="ECO:0000256" key="7">
    <source>
        <dbReference type="ARBA" id="ARBA00022723"/>
    </source>
</evidence>
<dbReference type="Gene3D" id="3.40.1110.10">
    <property type="entry name" value="Calcium-transporting ATPase, cytoplasmic domain N"/>
    <property type="match status" value="1"/>
</dbReference>
<dbReference type="InterPro" id="IPR021993">
    <property type="entry name" value="ATPase-cat-bd"/>
</dbReference>
<dbReference type="InterPro" id="IPR036163">
    <property type="entry name" value="HMA_dom_sf"/>
</dbReference>
<dbReference type="PRINTS" id="PR00119">
    <property type="entry name" value="CATATPASE"/>
</dbReference>
<keyword evidence="7 15" id="KW-0479">Metal-binding</keyword>
<dbReference type="SUPFAM" id="SSF56784">
    <property type="entry name" value="HAD-like"/>
    <property type="match status" value="1"/>
</dbReference>
<dbReference type="GO" id="GO:0005507">
    <property type="term" value="F:copper ion binding"/>
    <property type="evidence" value="ECO:0007669"/>
    <property type="project" value="TreeGrafter"/>
</dbReference>
<protein>
    <submittedName>
        <fullName evidence="17">Cation transporter</fullName>
    </submittedName>
</protein>
<dbReference type="PROSITE" id="PS00154">
    <property type="entry name" value="ATPASE_E1_E2"/>
    <property type="match status" value="1"/>
</dbReference>
<feature type="transmembrane region" description="Helical" evidence="15">
    <location>
        <begin position="770"/>
        <end position="789"/>
    </location>
</feature>
<dbReference type="AlphaFoldDB" id="A0A1D8KCH2"/>
<dbReference type="CDD" id="cd00371">
    <property type="entry name" value="HMA"/>
    <property type="match status" value="1"/>
</dbReference>
<keyword evidence="18" id="KW-1185">Reference proteome</keyword>
<dbReference type="FunFam" id="2.70.150.10:FF:000002">
    <property type="entry name" value="Copper-transporting ATPase 1, putative"/>
    <property type="match status" value="1"/>
</dbReference>
<organism evidence="17 18">
    <name type="scientific">Acidihalobacter aeolianus</name>
    <dbReference type="NCBI Taxonomy" id="2792603"/>
    <lineage>
        <taxon>Bacteria</taxon>
        <taxon>Pseudomonadati</taxon>
        <taxon>Pseudomonadota</taxon>
        <taxon>Gammaproteobacteria</taxon>
        <taxon>Chromatiales</taxon>
        <taxon>Ectothiorhodospiraceae</taxon>
        <taxon>Acidihalobacter</taxon>
    </lineage>
</organism>
<feature type="domain" description="HMA" evidence="16">
    <location>
        <begin position="104"/>
        <end position="170"/>
    </location>
</feature>
<evidence type="ECO:0000256" key="8">
    <source>
        <dbReference type="ARBA" id="ARBA00022741"/>
    </source>
</evidence>
<dbReference type="GO" id="GO:0005524">
    <property type="term" value="F:ATP binding"/>
    <property type="evidence" value="ECO:0007669"/>
    <property type="project" value="UniProtKB-UniRule"/>
</dbReference>
<comment type="similarity">
    <text evidence="2 15">Belongs to the cation transport ATPase (P-type) (TC 3.A.3) family. Type IB subfamily.</text>
</comment>
<dbReference type="Gene3D" id="3.30.70.100">
    <property type="match status" value="1"/>
</dbReference>
<keyword evidence="12 15" id="KW-1133">Transmembrane helix</keyword>
<evidence type="ECO:0000256" key="13">
    <source>
        <dbReference type="ARBA" id="ARBA00023065"/>
    </source>
</evidence>
<dbReference type="InterPro" id="IPR023214">
    <property type="entry name" value="HAD_sf"/>
</dbReference>
<feature type="transmembrane region" description="Helical" evidence="15">
    <location>
        <begin position="285"/>
        <end position="303"/>
    </location>
</feature>
<dbReference type="NCBIfam" id="TIGR01525">
    <property type="entry name" value="ATPase-IB_hvy"/>
    <property type="match status" value="1"/>
</dbReference>
<dbReference type="InterPro" id="IPR059000">
    <property type="entry name" value="ATPase_P-type_domA"/>
</dbReference>
<dbReference type="InterPro" id="IPR018303">
    <property type="entry name" value="ATPase_P-typ_P_site"/>
</dbReference>
<evidence type="ECO:0000256" key="14">
    <source>
        <dbReference type="ARBA" id="ARBA00023136"/>
    </source>
</evidence>
<name>A0A1D8KCH2_9GAMM</name>
<evidence type="ECO:0000256" key="4">
    <source>
        <dbReference type="ARBA" id="ARBA00022475"/>
    </source>
</evidence>
<dbReference type="Gene3D" id="3.40.50.1000">
    <property type="entry name" value="HAD superfamily/HAD-like"/>
    <property type="match status" value="1"/>
</dbReference>
<evidence type="ECO:0000256" key="6">
    <source>
        <dbReference type="ARBA" id="ARBA00022692"/>
    </source>
</evidence>
<dbReference type="Pfam" id="PF00403">
    <property type="entry name" value="HMA"/>
    <property type="match status" value="1"/>
</dbReference>
<dbReference type="PANTHER" id="PTHR43520">
    <property type="entry name" value="ATP7, ISOFORM B"/>
    <property type="match status" value="1"/>
</dbReference>
<dbReference type="CDD" id="cd02079">
    <property type="entry name" value="P-type_ATPase_HM"/>
    <property type="match status" value="1"/>
</dbReference>
<dbReference type="SUPFAM" id="SSF81665">
    <property type="entry name" value="Calcium ATPase, transmembrane domain M"/>
    <property type="match status" value="1"/>
</dbReference>
<dbReference type="Gene3D" id="2.70.150.10">
    <property type="entry name" value="Calcium-transporting ATPase, cytoplasmic transduction domain A"/>
    <property type="match status" value="1"/>
</dbReference>
<feature type="transmembrane region" description="Helical" evidence="15">
    <location>
        <begin position="224"/>
        <end position="245"/>
    </location>
</feature>
<keyword evidence="6 15" id="KW-0812">Transmembrane</keyword>
<comment type="subcellular location">
    <subcellularLocation>
        <location evidence="1">Cell membrane</location>
        <topology evidence="1">Multi-pass membrane protein</topology>
    </subcellularLocation>
</comment>
<feature type="transmembrane region" description="Helical" evidence="15">
    <location>
        <begin position="257"/>
        <end position="279"/>
    </location>
</feature>
<dbReference type="Pfam" id="PF12156">
    <property type="entry name" value="ATPase-cat_bd"/>
    <property type="match status" value="1"/>
</dbReference>
<dbReference type="Pfam" id="PF00122">
    <property type="entry name" value="E1-E2_ATPase"/>
    <property type="match status" value="1"/>
</dbReference>
<keyword evidence="8 15" id="KW-0547">Nucleotide-binding</keyword>
<reference evidence="17 18" key="1">
    <citation type="submission" date="2016-09" db="EMBL/GenBank/DDBJ databases">
        <title>Acidihalobacter prosperus V6 (DSM14174).</title>
        <authorList>
            <person name="Khaleque H.N."/>
            <person name="Ramsay J.P."/>
            <person name="Murphy R.J.T."/>
            <person name="Kaksonen A.H."/>
            <person name="Boxall N.J."/>
            <person name="Watkin E.L.J."/>
        </authorList>
    </citation>
    <scope>NUCLEOTIDE SEQUENCE [LARGE SCALE GENOMIC DNA]</scope>
    <source>
        <strain evidence="17 18">V6</strain>
    </source>
</reference>
<dbReference type="GO" id="GO:0005886">
    <property type="term" value="C:plasma membrane"/>
    <property type="evidence" value="ECO:0007669"/>
    <property type="project" value="UniProtKB-SubCell"/>
</dbReference>